<feature type="compositionally biased region" description="Low complexity" evidence="1">
    <location>
        <begin position="150"/>
        <end position="180"/>
    </location>
</feature>
<organism evidence="2 3">
    <name type="scientific">Teratosphaeria destructans</name>
    <dbReference type="NCBI Taxonomy" id="418781"/>
    <lineage>
        <taxon>Eukaryota</taxon>
        <taxon>Fungi</taxon>
        <taxon>Dikarya</taxon>
        <taxon>Ascomycota</taxon>
        <taxon>Pezizomycotina</taxon>
        <taxon>Dothideomycetes</taxon>
        <taxon>Dothideomycetidae</taxon>
        <taxon>Mycosphaerellales</taxon>
        <taxon>Teratosphaeriaceae</taxon>
        <taxon>Teratosphaeria</taxon>
    </lineage>
</organism>
<dbReference type="Proteomes" id="UP001138500">
    <property type="component" value="Unassembled WGS sequence"/>
</dbReference>
<feature type="region of interest" description="Disordered" evidence="1">
    <location>
        <begin position="100"/>
        <end position="195"/>
    </location>
</feature>
<feature type="region of interest" description="Disordered" evidence="1">
    <location>
        <begin position="1"/>
        <end position="84"/>
    </location>
</feature>
<feature type="compositionally biased region" description="Polar residues" evidence="1">
    <location>
        <begin position="103"/>
        <end position="112"/>
    </location>
</feature>
<dbReference type="OrthoDB" id="3919748at2759"/>
<evidence type="ECO:0000313" key="3">
    <source>
        <dbReference type="Proteomes" id="UP001138500"/>
    </source>
</evidence>
<feature type="compositionally biased region" description="Low complexity" evidence="1">
    <location>
        <begin position="59"/>
        <end position="71"/>
    </location>
</feature>
<proteinExistence type="predicted"/>
<accession>A0A9W7W2I3</accession>
<dbReference type="AlphaFoldDB" id="A0A9W7W2I3"/>
<evidence type="ECO:0000313" key="2">
    <source>
        <dbReference type="EMBL" id="KAH9827903.1"/>
    </source>
</evidence>
<sequence>MPATRPKYHRDTSLPQPHSHDKSHSRSPLATPDCECATDLQKPTTVTSSFQTFNTTQEPSSTTSTDCTSPSLFLTPATPFLDPPDIYPYLLSPKGTEVKANSRMAQASSEPSARTRPVSVTAASEPSSPSPSRPARPTALSAHSVENTDTTTSTTPTSRRPLLTRAATTPTAQEAPTSTPYGAIFTTPTSRPPITRATTTANAVRTPLLPTQPQPTQRPSLWRRATSAAINTLELSAKTSATHLNAPPKPTYWLNIPHRQTLIQTWDRVQEEAAAASSRLPKSITAQVLSVEKRMVMLFPQLVDGEQPLSREWIEYVLGVALRAPFSSSGKMGRWEILASNSAGARLNWGPW</sequence>
<evidence type="ECO:0000256" key="1">
    <source>
        <dbReference type="SAM" id="MobiDB-lite"/>
    </source>
</evidence>
<dbReference type="EMBL" id="RIBY02001845">
    <property type="protein sequence ID" value="KAH9827903.1"/>
    <property type="molecule type" value="Genomic_DNA"/>
</dbReference>
<reference evidence="2 3" key="1">
    <citation type="journal article" date="2018" name="IMA Fungus">
        <title>IMA Genome-F 10: Nine draft genome sequences of Claviceps purpurea s.lat., including C. arundinis, C. humidiphila, and C. cf. spartinae, pseudomolecules for the pitch canker pathogen Fusarium circinatum, draft genome of Davidsoniella eucalypti, Grosmannia galeiformis, Quambalaria eucalypti, and Teratosphaeria destructans.</title>
        <authorList>
            <person name="Wingfield B.D."/>
            <person name="Liu M."/>
            <person name="Nguyen H.D."/>
            <person name="Lane F.A."/>
            <person name="Morgan S.W."/>
            <person name="De Vos L."/>
            <person name="Wilken P.M."/>
            <person name="Duong T.A."/>
            <person name="Aylward J."/>
            <person name="Coetzee M.P."/>
            <person name="Dadej K."/>
            <person name="De Beer Z.W."/>
            <person name="Findlay W."/>
            <person name="Havenga M."/>
            <person name="Kolarik M."/>
            <person name="Menzies J.G."/>
            <person name="Naidoo K."/>
            <person name="Pochopski O."/>
            <person name="Shoukouhi P."/>
            <person name="Santana Q.C."/>
            <person name="Seifert K.A."/>
            <person name="Soal N."/>
            <person name="Steenkamp E.T."/>
            <person name="Tatham C.T."/>
            <person name="van der Nest M.A."/>
            <person name="Wingfield M.J."/>
        </authorList>
    </citation>
    <scope>NUCLEOTIDE SEQUENCE [LARGE SCALE GENOMIC DNA]</scope>
    <source>
        <strain evidence="2">CMW44962</strain>
    </source>
</reference>
<comment type="caution">
    <text evidence="2">The sequence shown here is derived from an EMBL/GenBank/DDBJ whole genome shotgun (WGS) entry which is preliminary data.</text>
</comment>
<gene>
    <name evidence="2" type="ORF">Tdes44962_MAKER02657</name>
</gene>
<reference evidence="2 3" key="2">
    <citation type="journal article" date="2021" name="Curr. Genet.">
        <title>Genetic response to nitrogen starvation in the aggressive Eucalyptus foliar pathogen Teratosphaeria destructans.</title>
        <authorList>
            <person name="Havenga M."/>
            <person name="Wingfield B.D."/>
            <person name="Wingfield M.J."/>
            <person name="Dreyer L.L."/>
            <person name="Roets F."/>
            <person name="Aylward J."/>
        </authorList>
    </citation>
    <scope>NUCLEOTIDE SEQUENCE [LARGE SCALE GENOMIC DNA]</scope>
    <source>
        <strain evidence="2">CMW44962</strain>
    </source>
</reference>
<name>A0A9W7W2I3_9PEZI</name>
<feature type="compositionally biased region" description="Polar residues" evidence="1">
    <location>
        <begin position="41"/>
        <end position="58"/>
    </location>
</feature>
<protein>
    <submittedName>
        <fullName evidence="2">Uncharacterized protein</fullName>
    </submittedName>
</protein>
<keyword evidence="3" id="KW-1185">Reference proteome</keyword>
<feature type="compositionally biased region" description="Low complexity" evidence="1">
    <location>
        <begin position="117"/>
        <end position="127"/>
    </location>
</feature>